<dbReference type="InterPro" id="IPR013759">
    <property type="entry name" value="Topo_IIA_B_C"/>
</dbReference>
<evidence type="ECO:0000256" key="6">
    <source>
        <dbReference type="ARBA" id="ARBA00022840"/>
    </source>
</evidence>
<proteinExistence type="inferred from homology"/>
<dbReference type="InterPro" id="IPR006171">
    <property type="entry name" value="TOPRIM_dom"/>
</dbReference>
<dbReference type="InterPro" id="IPR018522">
    <property type="entry name" value="TopoIIA_CS"/>
</dbReference>
<dbReference type="InterPro" id="IPR013760">
    <property type="entry name" value="Topo_IIA-like_dom_sf"/>
</dbReference>
<evidence type="ECO:0000256" key="4">
    <source>
        <dbReference type="ARBA" id="ARBA00022723"/>
    </source>
</evidence>
<dbReference type="Pfam" id="PF01751">
    <property type="entry name" value="Toprim"/>
    <property type="match status" value="1"/>
</dbReference>
<dbReference type="Proteomes" id="UP000886110">
    <property type="component" value="Unassembled WGS sequence"/>
</dbReference>
<dbReference type="SUPFAM" id="SSF56719">
    <property type="entry name" value="Type II DNA topoisomerase"/>
    <property type="match status" value="1"/>
</dbReference>
<dbReference type="CDD" id="cd03366">
    <property type="entry name" value="TOPRIM_TopoIIA_GyrB"/>
    <property type="match status" value="1"/>
</dbReference>
<evidence type="ECO:0000256" key="10">
    <source>
        <dbReference type="ARBA" id="ARBA00023235"/>
    </source>
</evidence>
<comment type="similarity">
    <text evidence="2">Belongs to the type II topoisomerase GyrB family.</text>
</comment>
<dbReference type="EMBL" id="DRTB01000173">
    <property type="protein sequence ID" value="HHE04879.1"/>
    <property type="molecule type" value="Genomic_DNA"/>
</dbReference>
<organism evidence="12">
    <name type="scientific">candidate division WOR-3 bacterium</name>
    <dbReference type="NCBI Taxonomy" id="2052148"/>
    <lineage>
        <taxon>Bacteria</taxon>
        <taxon>Bacteria division WOR-3</taxon>
    </lineage>
</organism>
<dbReference type="PANTHER" id="PTHR45866">
    <property type="entry name" value="DNA GYRASE/TOPOISOMERASE SUBUNIT B"/>
    <property type="match status" value="1"/>
</dbReference>
<dbReference type="InterPro" id="IPR002288">
    <property type="entry name" value="DNA_gyrase_B_C"/>
</dbReference>
<dbReference type="FunFam" id="3.40.50.670:FF:000002">
    <property type="entry name" value="DNA gyrase subunit B"/>
    <property type="match status" value="1"/>
</dbReference>
<keyword evidence="7" id="KW-0460">Magnesium</keyword>
<evidence type="ECO:0000256" key="3">
    <source>
        <dbReference type="ARBA" id="ARBA00012895"/>
    </source>
</evidence>
<dbReference type="Gene3D" id="3.40.50.670">
    <property type="match status" value="1"/>
</dbReference>
<comment type="caution">
    <text evidence="12">The sequence shown here is derived from an EMBL/GenBank/DDBJ whole genome shotgun (WGS) entry which is preliminary data.</text>
</comment>
<dbReference type="GO" id="GO:0006265">
    <property type="term" value="P:DNA topological change"/>
    <property type="evidence" value="ECO:0007669"/>
    <property type="project" value="InterPro"/>
</dbReference>
<evidence type="ECO:0000256" key="1">
    <source>
        <dbReference type="ARBA" id="ARBA00000185"/>
    </source>
</evidence>
<dbReference type="PROSITE" id="PS00177">
    <property type="entry name" value="TOPOISOMERASE_II"/>
    <property type="match status" value="1"/>
</dbReference>
<dbReference type="PRINTS" id="PR00418">
    <property type="entry name" value="TPI2FAMILY"/>
</dbReference>
<gene>
    <name evidence="12" type="ORF">ENL19_02315</name>
</gene>
<dbReference type="GO" id="GO:0005524">
    <property type="term" value="F:ATP binding"/>
    <property type="evidence" value="ECO:0007669"/>
    <property type="project" value="UniProtKB-KW"/>
</dbReference>
<keyword evidence="5" id="KW-0547">Nucleotide-binding</keyword>
<dbReference type="SMART" id="SM00433">
    <property type="entry name" value="TOP2c"/>
    <property type="match status" value="1"/>
</dbReference>
<evidence type="ECO:0000256" key="7">
    <source>
        <dbReference type="ARBA" id="ARBA00022842"/>
    </source>
</evidence>
<evidence type="ECO:0000259" key="11">
    <source>
        <dbReference type="PROSITE" id="PS50880"/>
    </source>
</evidence>
<dbReference type="EC" id="5.6.2.2" evidence="3"/>
<dbReference type="GO" id="GO:0003677">
    <property type="term" value="F:DNA binding"/>
    <property type="evidence" value="ECO:0007669"/>
    <property type="project" value="UniProtKB-KW"/>
</dbReference>
<evidence type="ECO:0000256" key="8">
    <source>
        <dbReference type="ARBA" id="ARBA00023029"/>
    </source>
</evidence>
<keyword evidence="9" id="KW-0238">DNA-binding</keyword>
<dbReference type="GO" id="GO:0003918">
    <property type="term" value="F:DNA topoisomerase type II (double strand cut, ATP-hydrolyzing) activity"/>
    <property type="evidence" value="ECO:0007669"/>
    <property type="project" value="UniProtKB-EC"/>
</dbReference>
<dbReference type="InterPro" id="IPR001241">
    <property type="entry name" value="Topo_IIA"/>
</dbReference>
<dbReference type="InterPro" id="IPR034160">
    <property type="entry name" value="TOPRIM_GyrB"/>
</dbReference>
<dbReference type="PROSITE" id="PS50880">
    <property type="entry name" value="TOPRIM"/>
    <property type="match status" value="1"/>
</dbReference>
<keyword evidence="4" id="KW-0479">Metal-binding</keyword>
<evidence type="ECO:0000256" key="9">
    <source>
        <dbReference type="ARBA" id="ARBA00023125"/>
    </source>
</evidence>
<evidence type="ECO:0000256" key="5">
    <source>
        <dbReference type="ARBA" id="ARBA00022741"/>
    </source>
</evidence>
<sequence>VLYLEEHPSESKKIIDRIKLASRARIAAKKAKELTRRKNALDSADLPGKLADCSTKNPEEAELFIVEGDSAGGSAKQGRDRIFQAVLPLRGKILNVEKARLDKMLNNDTIKTIVSALGTGIGRDDFNIDKLRYHKVIIMTDADVDGSHIKTLLLTFFFRYAKELIEKGFVYIALPPLYNIKKGKKEHYAYSDDELKKITAKLGNGVQIQRYKGLGEMNPEQLWMTTMNPETRLMKRASLEDAYIADQVFTVLMGDEVAPRREFIITNAKFVKNLDI</sequence>
<feature type="domain" description="Toprim" evidence="11">
    <location>
        <begin position="61"/>
        <end position="176"/>
    </location>
</feature>
<dbReference type="Gene3D" id="3.30.230.10">
    <property type="match status" value="1"/>
</dbReference>
<comment type="catalytic activity">
    <reaction evidence="1">
        <text>ATP-dependent breakage, passage and rejoining of double-stranded DNA.</text>
        <dbReference type="EC" id="5.6.2.2"/>
    </reaction>
</comment>
<name>A0A7C5DDE3_UNCW3</name>
<dbReference type="GO" id="GO:0046872">
    <property type="term" value="F:metal ion binding"/>
    <property type="evidence" value="ECO:0007669"/>
    <property type="project" value="UniProtKB-KW"/>
</dbReference>
<dbReference type="InterPro" id="IPR014721">
    <property type="entry name" value="Ribsml_uS5_D2-typ_fold_subgr"/>
</dbReference>
<keyword evidence="6" id="KW-0067">ATP-binding</keyword>
<keyword evidence="10" id="KW-0413">Isomerase</keyword>
<evidence type="ECO:0000313" key="12">
    <source>
        <dbReference type="EMBL" id="HHE04879.1"/>
    </source>
</evidence>
<feature type="non-terminal residue" evidence="12">
    <location>
        <position position="1"/>
    </location>
</feature>
<dbReference type="Pfam" id="PF00986">
    <property type="entry name" value="DNA_gyraseB_C"/>
    <property type="match status" value="1"/>
</dbReference>
<evidence type="ECO:0000256" key="2">
    <source>
        <dbReference type="ARBA" id="ARBA00010708"/>
    </source>
</evidence>
<keyword evidence="8" id="KW-0799">Topoisomerase</keyword>
<dbReference type="PRINTS" id="PR01159">
    <property type="entry name" value="DNAGYRASEB"/>
</dbReference>
<reference evidence="12" key="1">
    <citation type="journal article" date="2020" name="mSystems">
        <title>Genome- and Community-Level Interaction Insights into Carbon Utilization and Element Cycling Functions of Hydrothermarchaeota in Hydrothermal Sediment.</title>
        <authorList>
            <person name="Zhou Z."/>
            <person name="Liu Y."/>
            <person name="Xu W."/>
            <person name="Pan J."/>
            <person name="Luo Z.H."/>
            <person name="Li M."/>
        </authorList>
    </citation>
    <scope>NUCLEOTIDE SEQUENCE [LARGE SCALE GENOMIC DNA]</scope>
    <source>
        <strain evidence="12">HyVt-74</strain>
    </source>
</reference>
<dbReference type="InterPro" id="IPR000565">
    <property type="entry name" value="Topo_IIA_B"/>
</dbReference>
<accession>A0A7C5DDE3</accession>
<dbReference type="AlphaFoldDB" id="A0A7C5DDE3"/>
<protein>
    <recommendedName>
        <fullName evidence="3">DNA topoisomerase (ATP-hydrolyzing)</fullName>
        <ecNumber evidence="3">5.6.2.2</ecNumber>
    </recommendedName>
</protein>
<dbReference type="PANTHER" id="PTHR45866:SF1">
    <property type="entry name" value="DNA GYRASE SUBUNIT B, MITOCHONDRIAL"/>
    <property type="match status" value="1"/>
</dbReference>